<accession>A0A2H3DLM2</accession>
<dbReference type="InParanoid" id="A0A2H3DLM2"/>
<dbReference type="AlphaFoldDB" id="A0A2H3DLM2"/>
<keyword evidence="2" id="KW-1185">Reference proteome</keyword>
<dbReference type="EMBL" id="KZ293673">
    <property type="protein sequence ID" value="PBK88356.1"/>
    <property type="molecule type" value="Genomic_DNA"/>
</dbReference>
<gene>
    <name evidence="1" type="ORF">ARMGADRAFT_1016114</name>
</gene>
<proteinExistence type="predicted"/>
<protein>
    <submittedName>
        <fullName evidence="1">Uncharacterized protein</fullName>
    </submittedName>
</protein>
<evidence type="ECO:0000313" key="1">
    <source>
        <dbReference type="EMBL" id="PBK88356.1"/>
    </source>
</evidence>
<evidence type="ECO:0000313" key="2">
    <source>
        <dbReference type="Proteomes" id="UP000217790"/>
    </source>
</evidence>
<sequence length="83" mass="9555">MADKDLKSRGTQSIQTLAGITQQPLSVNAYNSEVPAKYVRESGRESADRVQSTPGTREQFRYRWVARFLVGRETRCCDNIFRR</sequence>
<organism evidence="1 2">
    <name type="scientific">Armillaria gallica</name>
    <name type="common">Bulbous honey fungus</name>
    <name type="synonym">Armillaria bulbosa</name>
    <dbReference type="NCBI Taxonomy" id="47427"/>
    <lineage>
        <taxon>Eukaryota</taxon>
        <taxon>Fungi</taxon>
        <taxon>Dikarya</taxon>
        <taxon>Basidiomycota</taxon>
        <taxon>Agaricomycotina</taxon>
        <taxon>Agaricomycetes</taxon>
        <taxon>Agaricomycetidae</taxon>
        <taxon>Agaricales</taxon>
        <taxon>Marasmiineae</taxon>
        <taxon>Physalacriaceae</taxon>
        <taxon>Armillaria</taxon>
    </lineage>
</organism>
<dbReference type="Proteomes" id="UP000217790">
    <property type="component" value="Unassembled WGS sequence"/>
</dbReference>
<reference evidence="2" key="1">
    <citation type="journal article" date="2017" name="Nat. Ecol. Evol.">
        <title>Genome expansion and lineage-specific genetic innovations in the forest pathogenic fungi Armillaria.</title>
        <authorList>
            <person name="Sipos G."/>
            <person name="Prasanna A.N."/>
            <person name="Walter M.C."/>
            <person name="O'Connor E."/>
            <person name="Balint B."/>
            <person name="Krizsan K."/>
            <person name="Kiss B."/>
            <person name="Hess J."/>
            <person name="Varga T."/>
            <person name="Slot J."/>
            <person name="Riley R."/>
            <person name="Boka B."/>
            <person name="Rigling D."/>
            <person name="Barry K."/>
            <person name="Lee J."/>
            <person name="Mihaltcheva S."/>
            <person name="LaButti K."/>
            <person name="Lipzen A."/>
            <person name="Waldron R."/>
            <person name="Moloney N.M."/>
            <person name="Sperisen C."/>
            <person name="Kredics L."/>
            <person name="Vagvoelgyi C."/>
            <person name="Patrignani A."/>
            <person name="Fitzpatrick D."/>
            <person name="Nagy I."/>
            <person name="Doyle S."/>
            <person name="Anderson J.B."/>
            <person name="Grigoriev I.V."/>
            <person name="Gueldener U."/>
            <person name="Muensterkoetter M."/>
            <person name="Nagy L.G."/>
        </authorList>
    </citation>
    <scope>NUCLEOTIDE SEQUENCE [LARGE SCALE GENOMIC DNA]</scope>
    <source>
        <strain evidence="2">Ar21-2</strain>
    </source>
</reference>
<name>A0A2H3DLM2_ARMGA</name>